<evidence type="ECO:0000259" key="1">
    <source>
        <dbReference type="PROSITE" id="PS50206"/>
    </source>
</evidence>
<reference evidence="2" key="1">
    <citation type="submission" date="2009-10" db="EMBL/GenBank/DDBJ databases">
        <title>Complete sequence of chromosome of Methanocaldococcus vulcanius M7.</title>
        <authorList>
            <consortium name="US DOE Joint Genome Institute"/>
            <person name="Lucas S."/>
            <person name="Copeland A."/>
            <person name="Lapidus A."/>
            <person name="Glavina del Rio T."/>
            <person name="Dalin E."/>
            <person name="Tice H."/>
            <person name="Bruce D."/>
            <person name="Goodwin L."/>
            <person name="Pitluck S."/>
            <person name="Lcollab F.I."/>
            <person name="Brettin T."/>
            <person name="Detter J.C."/>
            <person name="Han C."/>
            <person name="Tapia R."/>
            <person name="Kuske C.R."/>
            <person name="Schmutz J."/>
            <person name="Larimer F."/>
            <person name="Land M."/>
            <person name="Hauser L."/>
            <person name="Kyrpides N."/>
            <person name="Ovchinikova G."/>
            <person name="Sieprawska-Lupa M."/>
            <person name="Whitman W.B."/>
            <person name="Woyke T."/>
        </authorList>
    </citation>
    <scope>NUCLEOTIDE SEQUENCE [LARGE SCALE GENOMIC DNA]</scope>
    <source>
        <strain evidence="2">M7</strain>
    </source>
</reference>
<evidence type="ECO:0000313" key="3">
    <source>
        <dbReference type="Proteomes" id="UP000002063"/>
    </source>
</evidence>
<dbReference type="eggNOG" id="arCOG02020">
    <property type="taxonomic scope" value="Archaea"/>
</dbReference>
<dbReference type="SUPFAM" id="SSF52821">
    <property type="entry name" value="Rhodanese/Cell cycle control phosphatase"/>
    <property type="match status" value="1"/>
</dbReference>
<dbReference type="InterPro" id="IPR001763">
    <property type="entry name" value="Rhodanese-like_dom"/>
</dbReference>
<gene>
    <name evidence="2" type="ordered locus">Metvu_1089</name>
</gene>
<dbReference type="AlphaFoldDB" id="C9RH95"/>
<dbReference type="GO" id="GO:0043828">
    <property type="term" value="F:tRNA 2-selenouridine synthase activity"/>
    <property type="evidence" value="ECO:0007669"/>
    <property type="project" value="InterPro"/>
</dbReference>
<protein>
    <submittedName>
        <fullName evidence="2">Rhodanese domain protein</fullName>
    </submittedName>
</protein>
<evidence type="ECO:0000313" key="2">
    <source>
        <dbReference type="EMBL" id="ACX72947.1"/>
    </source>
</evidence>
<dbReference type="GO" id="GO:0002098">
    <property type="term" value="P:tRNA wobble uridine modification"/>
    <property type="evidence" value="ECO:0007669"/>
    <property type="project" value="InterPro"/>
</dbReference>
<dbReference type="PROSITE" id="PS50206">
    <property type="entry name" value="RHODANESE_3"/>
    <property type="match status" value="1"/>
</dbReference>
<proteinExistence type="predicted"/>
<dbReference type="PANTHER" id="PTHR30401:SF0">
    <property type="entry name" value="TRNA 2-SELENOURIDINE SYNTHASE"/>
    <property type="match status" value="1"/>
</dbReference>
<sequence>MDEEILSRLINFTGDVVLCIVLNDGRKMITNGEKILAGKIEGDLASFILTSSRELIKDVKKNKTNKPVIKNFGEYSVYLELVDTEKYLKSIGGELTNTTITVKELLEIMNDENIILVDVRSPREFKEETIDGAINIPLFLDKEHELIGKIYKKEGKDKAIDIAIEIIENGLKRILNEAKNLDRKKTIVVFCARGGMRSQTMALILQLLGFKVKRLIGGYKAFKHISGKIMIKNKDNKKVIKKIKI</sequence>
<dbReference type="KEGG" id="mvu:Metvu_1089"/>
<dbReference type="InterPro" id="IPR036873">
    <property type="entry name" value="Rhodanese-like_dom_sf"/>
</dbReference>
<dbReference type="Proteomes" id="UP000002063">
    <property type="component" value="Chromosome"/>
</dbReference>
<dbReference type="InterPro" id="IPR017582">
    <property type="entry name" value="SelU"/>
</dbReference>
<feature type="domain" description="Rhodanese" evidence="1">
    <location>
        <begin position="110"/>
        <end position="231"/>
    </location>
</feature>
<dbReference type="NCBIfam" id="TIGR04568">
    <property type="entry name" value="arch_SelU_Nterm"/>
    <property type="match status" value="1"/>
</dbReference>
<dbReference type="RefSeq" id="WP_015733167.1">
    <property type="nucleotide sequence ID" value="NC_013407.1"/>
</dbReference>
<name>C9RH95_METVM</name>
<organism evidence="2 3">
    <name type="scientific">Methanocaldococcus vulcanius (strain ATCC 700851 / DSM 12094 / M7)</name>
    <name type="common">Methanococcus vulcanius</name>
    <dbReference type="NCBI Taxonomy" id="579137"/>
    <lineage>
        <taxon>Archaea</taxon>
        <taxon>Methanobacteriati</taxon>
        <taxon>Methanobacteriota</taxon>
        <taxon>Methanomada group</taxon>
        <taxon>Methanococci</taxon>
        <taxon>Methanococcales</taxon>
        <taxon>Methanocaldococcaceae</taxon>
        <taxon>Methanocaldococcus</taxon>
    </lineage>
</organism>
<dbReference type="EMBL" id="CP001787">
    <property type="protein sequence ID" value="ACX72947.1"/>
    <property type="molecule type" value="Genomic_DNA"/>
</dbReference>
<dbReference type="STRING" id="579137.Metvu_1089"/>
<accession>C9RH95</accession>
<keyword evidence="3" id="KW-1185">Reference proteome</keyword>
<dbReference type="InterPro" id="IPR030818">
    <property type="entry name" value="Arch_SelU_Nterm"/>
</dbReference>
<dbReference type="Pfam" id="PF00581">
    <property type="entry name" value="Rhodanese"/>
    <property type="match status" value="1"/>
</dbReference>
<dbReference type="SMART" id="SM00450">
    <property type="entry name" value="RHOD"/>
    <property type="match status" value="1"/>
</dbReference>
<dbReference type="OrthoDB" id="135517at2157"/>
<dbReference type="Gene3D" id="3.40.250.10">
    <property type="entry name" value="Rhodanese-like domain"/>
    <property type="match status" value="1"/>
</dbReference>
<dbReference type="PANTHER" id="PTHR30401">
    <property type="entry name" value="TRNA 2-SELENOURIDINE SYNTHASE"/>
    <property type="match status" value="1"/>
</dbReference>
<dbReference type="GeneID" id="8513428"/>
<dbReference type="HOGENOM" id="CLU_1237913_0_0_2"/>